<comment type="pathway">
    <text evidence="1">Amine and polyamine biosynthesis; creatine biosynthesis; creatine from L-arginine and glycine: step 1/2.</text>
</comment>
<gene>
    <name evidence="8" type="ORF">CLAFUR5_01803</name>
</gene>
<dbReference type="EC" id="2.1.4.1" evidence="3"/>
<dbReference type="KEGG" id="ffu:CLAFUR5_01803"/>
<keyword evidence="5" id="KW-0808">Transferase</keyword>
<evidence type="ECO:0000256" key="5">
    <source>
        <dbReference type="ARBA" id="ARBA00022679"/>
    </source>
</evidence>
<reference evidence="8" key="1">
    <citation type="submission" date="2021-12" db="EMBL/GenBank/DDBJ databases">
        <authorList>
            <person name="Zaccaron A."/>
            <person name="Stergiopoulos I."/>
        </authorList>
    </citation>
    <scope>NUCLEOTIDE SEQUENCE</scope>
    <source>
        <strain evidence="8">Race5_Kim</strain>
    </source>
</reference>
<name>A0A9Q8L746_PASFU</name>
<dbReference type="GeneID" id="71981681"/>
<accession>A0A9Q8L746</accession>
<evidence type="ECO:0000256" key="4">
    <source>
        <dbReference type="ARBA" id="ARBA00016069"/>
    </source>
</evidence>
<dbReference type="OrthoDB" id="10264242at2759"/>
<dbReference type="Gene3D" id="3.75.10.10">
    <property type="entry name" value="L-arginine/glycine Amidinotransferase, Chain A"/>
    <property type="match status" value="1"/>
</dbReference>
<dbReference type="EMBL" id="CP090163">
    <property type="protein sequence ID" value="UJO12078.1"/>
    <property type="molecule type" value="Genomic_DNA"/>
</dbReference>
<evidence type="ECO:0000256" key="7">
    <source>
        <dbReference type="ARBA" id="ARBA00033346"/>
    </source>
</evidence>
<dbReference type="AlphaFoldDB" id="A0A9Q8L746"/>
<dbReference type="GO" id="GO:0005758">
    <property type="term" value="C:mitochondrial intermembrane space"/>
    <property type="evidence" value="ECO:0007669"/>
    <property type="project" value="TreeGrafter"/>
</dbReference>
<evidence type="ECO:0000256" key="1">
    <source>
        <dbReference type="ARBA" id="ARBA00004858"/>
    </source>
</evidence>
<dbReference type="Proteomes" id="UP000756132">
    <property type="component" value="Chromosome 1"/>
</dbReference>
<dbReference type="RefSeq" id="XP_047756444.1">
    <property type="nucleotide sequence ID" value="XM_047900951.1"/>
</dbReference>
<dbReference type="PANTHER" id="PTHR10488">
    <property type="entry name" value="GLYCINE AMIDINOTRANSFERASE, MITOCHONDRIAL"/>
    <property type="match status" value="1"/>
</dbReference>
<dbReference type="GO" id="GO:0015068">
    <property type="term" value="F:glycine amidinotransferase activity"/>
    <property type="evidence" value="ECO:0007669"/>
    <property type="project" value="UniProtKB-EC"/>
</dbReference>
<sequence>MAAEIHADNEWSPLKAVILGRAEHSMFPSEPEHIISATMPKQYWKEFKKDNPFPEQIVSNAQRELRNFAAVLEQHGVKVLRPKEINWRDVGGYTGSMPRDGLMSVGNTLIEAHFAWGCRRNEIDLAYSEMLSGLDHAGSSAAGRICRAPSILGHDTIYRGKDKLHKDDSGLINGALSDGSGPWAINNSRPAFDAADFMRFGKTIICQLSNVTNRKGVEYVRAVVPDGYTVEVLEVDDPKAMHIDATLLPLRQGILVYNPKRVTEEELRHHEIFSNWELYAYPLTPRRKIDPIVRLCTCARRGWC</sequence>
<dbReference type="GO" id="GO:0006601">
    <property type="term" value="P:creatine biosynthetic process"/>
    <property type="evidence" value="ECO:0007669"/>
    <property type="project" value="TreeGrafter"/>
</dbReference>
<proteinExistence type="inferred from homology"/>
<dbReference type="PANTHER" id="PTHR10488:SF1">
    <property type="entry name" value="GLYCINE AMIDINOTRANSFERASE, MITOCHONDRIAL"/>
    <property type="match status" value="1"/>
</dbReference>
<comment type="similarity">
    <text evidence="2">Belongs to the amidinotransferase family.</text>
</comment>
<dbReference type="SUPFAM" id="SSF55909">
    <property type="entry name" value="Pentein"/>
    <property type="match status" value="1"/>
</dbReference>
<evidence type="ECO:0000256" key="6">
    <source>
        <dbReference type="ARBA" id="ARBA00031403"/>
    </source>
</evidence>
<evidence type="ECO:0000256" key="3">
    <source>
        <dbReference type="ARBA" id="ARBA00012351"/>
    </source>
</evidence>
<dbReference type="InterPro" id="IPR033195">
    <property type="entry name" value="AmidinoTrfase"/>
</dbReference>
<evidence type="ECO:0000313" key="8">
    <source>
        <dbReference type="EMBL" id="UJO12078.1"/>
    </source>
</evidence>
<protein>
    <recommendedName>
        <fullName evidence="4">Glycine amidinotransferase, mitochondrial</fullName>
        <ecNumber evidence="3">2.1.4.1</ecNumber>
    </recommendedName>
    <alternativeName>
        <fullName evidence="6">L-arginine:glycine amidinotransferase</fullName>
    </alternativeName>
    <alternativeName>
        <fullName evidence="7">Transamidinase</fullName>
    </alternativeName>
</protein>
<dbReference type="CDD" id="cd21113">
    <property type="entry name" value="amidinotransferase-like"/>
    <property type="match status" value="1"/>
</dbReference>
<organism evidence="8 9">
    <name type="scientific">Passalora fulva</name>
    <name type="common">Tomato leaf mold</name>
    <name type="synonym">Cladosporium fulvum</name>
    <dbReference type="NCBI Taxonomy" id="5499"/>
    <lineage>
        <taxon>Eukaryota</taxon>
        <taxon>Fungi</taxon>
        <taxon>Dikarya</taxon>
        <taxon>Ascomycota</taxon>
        <taxon>Pezizomycotina</taxon>
        <taxon>Dothideomycetes</taxon>
        <taxon>Dothideomycetidae</taxon>
        <taxon>Mycosphaerellales</taxon>
        <taxon>Mycosphaerellaceae</taxon>
        <taxon>Fulvia</taxon>
    </lineage>
</organism>
<evidence type="ECO:0000256" key="2">
    <source>
        <dbReference type="ARBA" id="ARBA00006943"/>
    </source>
</evidence>
<evidence type="ECO:0000313" key="9">
    <source>
        <dbReference type="Proteomes" id="UP000756132"/>
    </source>
</evidence>
<keyword evidence="9" id="KW-1185">Reference proteome</keyword>
<reference evidence="8" key="2">
    <citation type="journal article" date="2022" name="Microb. Genom.">
        <title>A chromosome-scale genome assembly of the tomato pathogen Cladosporium fulvum reveals a compartmentalized genome architecture and the presence of a dispensable chromosome.</title>
        <authorList>
            <person name="Zaccaron A.Z."/>
            <person name="Chen L.H."/>
            <person name="Samaras A."/>
            <person name="Stergiopoulos I."/>
        </authorList>
    </citation>
    <scope>NUCLEOTIDE SEQUENCE</scope>
    <source>
        <strain evidence="8">Race5_Kim</strain>
    </source>
</reference>